<dbReference type="AlphaFoldDB" id="A0A5C3Q6P7"/>
<name>A0A5C3Q6P7_9AGAR</name>
<organism evidence="1 2">
    <name type="scientific">Pterulicium gracile</name>
    <dbReference type="NCBI Taxonomy" id="1884261"/>
    <lineage>
        <taxon>Eukaryota</taxon>
        <taxon>Fungi</taxon>
        <taxon>Dikarya</taxon>
        <taxon>Basidiomycota</taxon>
        <taxon>Agaricomycotina</taxon>
        <taxon>Agaricomycetes</taxon>
        <taxon>Agaricomycetidae</taxon>
        <taxon>Agaricales</taxon>
        <taxon>Pleurotineae</taxon>
        <taxon>Pterulaceae</taxon>
        <taxon>Pterulicium</taxon>
    </lineage>
</organism>
<proteinExistence type="predicted"/>
<reference evidence="1 2" key="1">
    <citation type="journal article" date="2019" name="Nat. Ecol. Evol.">
        <title>Megaphylogeny resolves global patterns of mushroom evolution.</title>
        <authorList>
            <person name="Varga T."/>
            <person name="Krizsan K."/>
            <person name="Foldi C."/>
            <person name="Dima B."/>
            <person name="Sanchez-Garcia M."/>
            <person name="Sanchez-Ramirez S."/>
            <person name="Szollosi G.J."/>
            <person name="Szarkandi J.G."/>
            <person name="Papp V."/>
            <person name="Albert L."/>
            <person name="Andreopoulos W."/>
            <person name="Angelini C."/>
            <person name="Antonin V."/>
            <person name="Barry K.W."/>
            <person name="Bougher N.L."/>
            <person name="Buchanan P."/>
            <person name="Buyck B."/>
            <person name="Bense V."/>
            <person name="Catcheside P."/>
            <person name="Chovatia M."/>
            <person name="Cooper J."/>
            <person name="Damon W."/>
            <person name="Desjardin D."/>
            <person name="Finy P."/>
            <person name="Geml J."/>
            <person name="Haridas S."/>
            <person name="Hughes K."/>
            <person name="Justo A."/>
            <person name="Karasinski D."/>
            <person name="Kautmanova I."/>
            <person name="Kiss B."/>
            <person name="Kocsube S."/>
            <person name="Kotiranta H."/>
            <person name="LaButti K.M."/>
            <person name="Lechner B.E."/>
            <person name="Liimatainen K."/>
            <person name="Lipzen A."/>
            <person name="Lukacs Z."/>
            <person name="Mihaltcheva S."/>
            <person name="Morgado L.N."/>
            <person name="Niskanen T."/>
            <person name="Noordeloos M.E."/>
            <person name="Ohm R.A."/>
            <person name="Ortiz-Santana B."/>
            <person name="Ovrebo C."/>
            <person name="Racz N."/>
            <person name="Riley R."/>
            <person name="Savchenko A."/>
            <person name="Shiryaev A."/>
            <person name="Soop K."/>
            <person name="Spirin V."/>
            <person name="Szebenyi C."/>
            <person name="Tomsovsky M."/>
            <person name="Tulloss R.E."/>
            <person name="Uehling J."/>
            <person name="Grigoriev I.V."/>
            <person name="Vagvolgyi C."/>
            <person name="Papp T."/>
            <person name="Martin F.M."/>
            <person name="Miettinen O."/>
            <person name="Hibbett D.S."/>
            <person name="Nagy L.G."/>
        </authorList>
    </citation>
    <scope>NUCLEOTIDE SEQUENCE [LARGE SCALE GENOMIC DNA]</scope>
    <source>
        <strain evidence="1 2">CBS 309.79</strain>
    </source>
</reference>
<accession>A0A5C3Q6P7</accession>
<sequence>MESMRSSNSLPATIESQPTLRLIGHHLPALDTYTAPAEVVLSFEWIAHYQASRREHEDRRSHRKEVGSPPTAYISLWTTTSPRVAAFCHWALLAFAAPVSTFLGERTPRSWPKDVSLKDPNWRSLYTGAATPAMQSVFRACFKPLRFAQVFARLVGVQ</sequence>
<dbReference type="EMBL" id="ML178854">
    <property type="protein sequence ID" value="TFK96827.1"/>
    <property type="molecule type" value="Genomic_DNA"/>
</dbReference>
<evidence type="ECO:0000313" key="1">
    <source>
        <dbReference type="EMBL" id="TFK96827.1"/>
    </source>
</evidence>
<dbReference type="Proteomes" id="UP000305067">
    <property type="component" value="Unassembled WGS sequence"/>
</dbReference>
<keyword evidence="2" id="KW-1185">Reference proteome</keyword>
<evidence type="ECO:0000313" key="2">
    <source>
        <dbReference type="Proteomes" id="UP000305067"/>
    </source>
</evidence>
<protein>
    <submittedName>
        <fullName evidence="1">Uncharacterized protein</fullName>
    </submittedName>
</protein>
<gene>
    <name evidence="1" type="ORF">BDV98DRAFT_298982</name>
</gene>